<keyword evidence="2 6" id="KW-0812">Transmembrane</keyword>
<dbReference type="Pfam" id="PF05105">
    <property type="entry name" value="Phage_holin_4_1"/>
    <property type="match status" value="1"/>
</dbReference>
<dbReference type="Proteomes" id="UP000663452">
    <property type="component" value="Chromosome"/>
</dbReference>
<evidence type="ECO:0000313" key="8">
    <source>
        <dbReference type="Proteomes" id="UP000663452"/>
    </source>
</evidence>
<evidence type="ECO:0000256" key="5">
    <source>
        <dbReference type="ARBA" id="ARBA00023600"/>
    </source>
</evidence>
<proteinExistence type="inferred from homology"/>
<feature type="transmembrane region" description="Helical" evidence="6">
    <location>
        <begin position="6"/>
        <end position="23"/>
    </location>
</feature>
<evidence type="ECO:0000256" key="2">
    <source>
        <dbReference type="ARBA" id="ARBA00022692"/>
    </source>
</evidence>
<dbReference type="InterPro" id="IPR006480">
    <property type="entry name" value="Phage_holin_4_1"/>
</dbReference>
<feature type="transmembrane region" description="Helical" evidence="6">
    <location>
        <begin position="87"/>
        <end position="104"/>
    </location>
</feature>
<dbReference type="NCBIfam" id="TIGR01593">
    <property type="entry name" value="holin_tox_secr"/>
    <property type="match status" value="1"/>
</dbReference>
<evidence type="ECO:0000256" key="1">
    <source>
        <dbReference type="ARBA" id="ARBA00004141"/>
    </source>
</evidence>
<keyword evidence="8" id="KW-1185">Reference proteome</keyword>
<organism evidence="7 8">
    <name type="scientific">Paenibacillus tianjinensis</name>
    <dbReference type="NCBI Taxonomy" id="2810347"/>
    <lineage>
        <taxon>Bacteria</taxon>
        <taxon>Bacillati</taxon>
        <taxon>Bacillota</taxon>
        <taxon>Bacilli</taxon>
        <taxon>Bacillales</taxon>
        <taxon>Paenibacillaceae</taxon>
        <taxon>Paenibacillus</taxon>
    </lineage>
</organism>
<sequence>MKEGFYHTLFFILILESVTVNDFNLKLLANKDYTFLYAVSGISGTLVSYAFGGWSGLLEVLLLMFAIDYISGITASLISGKGLKSSVGFWGLIKKGLMLLMVFLGHRIDLAMNMSIVMNGTIFFWMANEGVSIIENYGRCTIKVPPVFTKIFTIFQERAEIQVTDKGKSEQQKDDN</sequence>
<accession>A0ABX7L6D5</accession>
<comment type="subcellular location">
    <subcellularLocation>
        <location evidence="1">Membrane</location>
        <topology evidence="1">Multi-pass membrane protein</topology>
    </subcellularLocation>
</comment>
<keyword evidence="4 6" id="KW-0472">Membrane</keyword>
<evidence type="ECO:0000313" key="7">
    <source>
        <dbReference type="EMBL" id="QSF43569.1"/>
    </source>
</evidence>
<evidence type="ECO:0000256" key="6">
    <source>
        <dbReference type="SAM" id="Phobius"/>
    </source>
</evidence>
<gene>
    <name evidence="7" type="ORF">JRJ22_20115</name>
</gene>
<feature type="transmembrane region" description="Helical" evidence="6">
    <location>
        <begin position="60"/>
        <end position="80"/>
    </location>
</feature>
<dbReference type="EMBL" id="CP070969">
    <property type="protein sequence ID" value="QSF43569.1"/>
    <property type="molecule type" value="Genomic_DNA"/>
</dbReference>
<evidence type="ECO:0000256" key="4">
    <source>
        <dbReference type="ARBA" id="ARBA00023136"/>
    </source>
</evidence>
<name>A0ABX7L6D5_9BACL</name>
<protein>
    <submittedName>
        <fullName evidence="7">Phage holin family protein</fullName>
    </submittedName>
</protein>
<feature type="transmembrane region" description="Helical" evidence="6">
    <location>
        <begin position="35"/>
        <end position="54"/>
    </location>
</feature>
<comment type="similarity">
    <text evidence="5">Belongs to the bacteriophage holin family. Cp-1 holin subfamily.</text>
</comment>
<keyword evidence="3 6" id="KW-1133">Transmembrane helix</keyword>
<reference evidence="7 8" key="1">
    <citation type="submission" date="2021-02" db="EMBL/GenBank/DDBJ databases">
        <title>Paenibacillus tianjinensis sp. nov.</title>
        <authorList>
            <person name="Liu H."/>
        </authorList>
    </citation>
    <scope>NUCLEOTIDE SEQUENCE [LARGE SCALE GENOMIC DNA]</scope>
    <source>
        <strain evidence="7 8">TB2019</strain>
    </source>
</reference>
<evidence type="ECO:0000256" key="3">
    <source>
        <dbReference type="ARBA" id="ARBA00022989"/>
    </source>
</evidence>